<accession>A0AAQ3T3P2</accession>
<protein>
    <submittedName>
        <fullName evidence="1">Uncharacterized protein</fullName>
    </submittedName>
</protein>
<evidence type="ECO:0000313" key="1">
    <source>
        <dbReference type="EMBL" id="WVZ66108.1"/>
    </source>
</evidence>
<gene>
    <name evidence="1" type="ORF">U9M48_015382</name>
</gene>
<dbReference type="AlphaFoldDB" id="A0AAQ3T3P2"/>
<reference evidence="1 2" key="1">
    <citation type="submission" date="2024-02" db="EMBL/GenBank/DDBJ databases">
        <title>High-quality chromosome-scale genome assembly of Pensacola bahiagrass (Paspalum notatum Flugge var. saurae).</title>
        <authorList>
            <person name="Vega J.M."/>
            <person name="Podio M."/>
            <person name="Orjuela J."/>
            <person name="Siena L.A."/>
            <person name="Pessino S.C."/>
            <person name="Combes M.C."/>
            <person name="Mariac C."/>
            <person name="Albertini E."/>
            <person name="Pupilli F."/>
            <person name="Ortiz J.P.A."/>
            <person name="Leblanc O."/>
        </authorList>
    </citation>
    <scope>NUCLEOTIDE SEQUENCE [LARGE SCALE GENOMIC DNA]</scope>
    <source>
        <strain evidence="1">R1</strain>
        <tissue evidence="1">Leaf</tissue>
    </source>
</reference>
<keyword evidence="2" id="KW-1185">Reference proteome</keyword>
<dbReference type="EMBL" id="CP144747">
    <property type="protein sequence ID" value="WVZ66108.1"/>
    <property type="molecule type" value="Genomic_DNA"/>
</dbReference>
<dbReference type="Proteomes" id="UP001341281">
    <property type="component" value="Chromosome 03"/>
</dbReference>
<organism evidence="1 2">
    <name type="scientific">Paspalum notatum var. saurae</name>
    <dbReference type="NCBI Taxonomy" id="547442"/>
    <lineage>
        <taxon>Eukaryota</taxon>
        <taxon>Viridiplantae</taxon>
        <taxon>Streptophyta</taxon>
        <taxon>Embryophyta</taxon>
        <taxon>Tracheophyta</taxon>
        <taxon>Spermatophyta</taxon>
        <taxon>Magnoliopsida</taxon>
        <taxon>Liliopsida</taxon>
        <taxon>Poales</taxon>
        <taxon>Poaceae</taxon>
        <taxon>PACMAD clade</taxon>
        <taxon>Panicoideae</taxon>
        <taxon>Andropogonodae</taxon>
        <taxon>Paspaleae</taxon>
        <taxon>Paspalinae</taxon>
        <taxon>Paspalum</taxon>
    </lineage>
</organism>
<evidence type="ECO:0000313" key="2">
    <source>
        <dbReference type="Proteomes" id="UP001341281"/>
    </source>
</evidence>
<proteinExistence type="predicted"/>
<sequence>MQEGNGTYRSDWYAAQDLARRAGCKTVMFGSLDVRLGQAQRVHEEAPGQAPACCAQIDRLQGQAEAGSE</sequence>
<name>A0AAQ3T3P2_PASNO</name>